<feature type="region of interest" description="Disordered" evidence="1">
    <location>
        <begin position="22"/>
        <end position="48"/>
    </location>
</feature>
<comment type="caution">
    <text evidence="2">The sequence shown here is derived from an EMBL/GenBank/DDBJ whole genome shotgun (WGS) entry which is preliminary data.</text>
</comment>
<protein>
    <submittedName>
        <fullName evidence="2">Uncharacterized protein</fullName>
    </submittedName>
</protein>
<evidence type="ECO:0000313" key="2">
    <source>
        <dbReference type="EMBL" id="TVU17515.1"/>
    </source>
</evidence>
<name>A0A5J9U1T4_9POAL</name>
<feature type="compositionally biased region" description="Basic residues" evidence="1">
    <location>
        <begin position="22"/>
        <end position="32"/>
    </location>
</feature>
<proteinExistence type="predicted"/>
<dbReference type="AlphaFoldDB" id="A0A5J9U1T4"/>
<evidence type="ECO:0000256" key="1">
    <source>
        <dbReference type="SAM" id="MobiDB-lite"/>
    </source>
</evidence>
<evidence type="ECO:0000313" key="3">
    <source>
        <dbReference type="Proteomes" id="UP000324897"/>
    </source>
</evidence>
<organism evidence="2 3">
    <name type="scientific">Eragrostis curvula</name>
    <name type="common">weeping love grass</name>
    <dbReference type="NCBI Taxonomy" id="38414"/>
    <lineage>
        <taxon>Eukaryota</taxon>
        <taxon>Viridiplantae</taxon>
        <taxon>Streptophyta</taxon>
        <taxon>Embryophyta</taxon>
        <taxon>Tracheophyta</taxon>
        <taxon>Spermatophyta</taxon>
        <taxon>Magnoliopsida</taxon>
        <taxon>Liliopsida</taxon>
        <taxon>Poales</taxon>
        <taxon>Poaceae</taxon>
        <taxon>PACMAD clade</taxon>
        <taxon>Chloridoideae</taxon>
        <taxon>Eragrostideae</taxon>
        <taxon>Eragrostidinae</taxon>
        <taxon>Eragrostis</taxon>
    </lineage>
</organism>
<reference evidence="2 3" key="1">
    <citation type="journal article" date="2019" name="Sci. Rep.">
        <title>A high-quality genome of Eragrostis curvula grass provides insights into Poaceae evolution and supports new strategies to enhance forage quality.</title>
        <authorList>
            <person name="Carballo J."/>
            <person name="Santos B.A.C.M."/>
            <person name="Zappacosta D."/>
            <person name="Garbus I."/>
            <person name="Selva J.P."/>
            <person name="Gallo C.A."/>
            <person name="Diaz A."/>
            <person name="Albertini E."/>
            <person name="Caccamo M."/>
            <person name="Echenique V."/>
        </authorList>
    </citation>
    <scope>NUCLEOTIDE SEQUENCE [LARGE SCALE GENOMIC DNA]</scope>
    <source>
        <strain evidence="3">cv. Victoria</strain>
        <tissue evidence="2">Leaf</tissue>
    </source>
</reference>
<dbReference type="Proteomes" id="UP000324897">
    <property type="component" value="Chromosome 7"/>
</dbReference>
<sequence length="133" mass="15360">MEPEPSSKPYASHLSFQWFHHHRKETRQRRRSSPSLQQGRRAGEEASFKVELPSPLNEISSAVLSPAPVPLLQIASATRWANQEKEGKRRRLGRSRVLFVQFDDDYVVAIWMLRSDASRRGYTMWYLMSGMAG</sequence>
<feature type="non-terminal residue" evidence="2">
    <location>
        <position position="1"/>
    </location>
</feature>
<dbReference type="Gramene" id="TVU17515">
    <property type="protein sequence ID" value="TVU17515"/>
    <property type="gene ID" value="EJB05_33555"/>
</dbReference>
<keyword evidence="3" id="KW-1185">Reference proteome</keyword>
<accession>A0A5J9U1T4</accession>
<gene>
    <name evidence="2" type="ORF">EJB05_33555</name>
</gene>
<dbReference type="EMBL" id="RWGY01000029">
    <property type="protein sequence ID" value="TVU17515.1"/>
    <property type="molecule type" value="Genomic_DNA"/>
</dbReference>